<reference evidence="1 2" key="1">
    <citation type="journal article" date="2018" name="Front. Plant Sci.">
        <title>Red Clover (Trifolium pratense) and Zigzag Clover (T. medium) - A Picture of Genomic Similarities and Differences.</title>
        <authorList>
            <person name="Dluhosova J."/>
            <person name="Istvanek J."/>
            <person name="Nedelnik J."/>
            <person name="Repkova J."/>
        </authorList>
    </citation>
    <scope>NUCLEOTIDE SEQUENCE [LARGE SCALE GENOMIC DNA]</scope>
    <source>
        <strain evidence="2">cv. 10/8</strain>
        <tissue evidence="1">Leaf</tissue>
    </source>
</reference>
<comment type="caution">
    <text evidence="1">The sequence shown here is derived from an EMBL/GenBank/DDBJ whole genome shotgun (WGS) entry which is preliminary data.</text>
</comment>
<feature type="non-terminal residue" evidence="1">
    <location>
        <position position="1"/>
    </location>
</feature>
<sequence length="28" mass="3159">VIGAARKAALFREFWFLVPALRGAQAWL</sequence>
<evidence type="ECO:0000313" key="2">
    <source>
        <dbReference type="Proteomes" id="UP000265520"/>
    </source>
</evidence>
<protein>
    <submittedName>
        <fullName evidence="1">Uncharacterized protein</fullName>
    </submittedName>
</protein>
<dbReference type="Proteomes" id="UP000265520">
    <property type="component" value="Unassembled WGS sequence"/>
</dbReference>
<name>A0A392TIE4_9FABA</name>
<dbReference type="AlphaFoldDB" id="A0A392TIE4"/>
<accession>A0A392TIE4</accession>
<evidence type="ECO:0000313" key="1">
    <source>
        <dbReference type="EMBL" id="MCI59980.1"/>
    </source>
</evidence>
<organism evidence="1 2">
    <name type="scientific">Trifolium medium</name>
    <dbReference type="NCBI Taxonomy" id="97028"/>
    <lineage>
        <taxon>Eukaryota</taxon>
        <taxon>Viridiplantae</taxon>
        <taxon>Streptophyta</taxon>
        <taxon>Embryophyta</taxon>
        <taxon>Tracheophyta</taxon>
        <taxon>Spermatophyta</taxon>
        <taxon>Magnoliopsida</taxon>
        <taxon>eudicotyledons</taxon>
        <taxon>Gunneridae</taxon>
        <taxon>Pentapetalae</taxon>
        <taxon>rosids</taxon>
        <taxon>fabids</taxon>
        <taxon>Fabales</taxon>
        <taxon>Fabaceae</taxon>
        <taxon>Papilionoideae</taxon>
        <taxon>50 kb inversion clade</taxon>
        <taxon>NPAAA clade</taxon>
        <taxon>Hologalegina</taxon>
        <taxon>IRL clade</taxon>
        <taxon>Trifolieae</taxon>
        <taxon>Trifolium</taxon>
    </lineage>
</organism>
<proteinExistence type="predicted"/>
<keyword evidence="2" id="KW-1185">Reference proteome</keyword>
<dbReference type="EMBL" id="LXQA010573145">
    <property type="protein sequence ID" value="MCI59980.1"/>
    <property type="molecule type" value="Genomic_DNA"/>
</dbReference>